<proteinExistence type="predicted"/>
<evidence type="ECO:0000313" key="1">
    <source>
        <dbReference type="EMBL" id="PPK33522.1"/>
    </source>
</evidence>
<sequence length="647" mass="70742">MKIPFAGKWRATITKREAGFSQRVVVGGATSGNGSYNGVVGNSFVFEDGWVELQWNNNAGSGWQESAVISSVGMTSPLVVVKFVSADDNFPNQRDGDYDDLQVRFEHLDAPFEVTQRPYALDRGALAMFPDGIFDASQGIQYMGVRIKNTWFFDWQSNFPATGMKIGIAPASRSALSAAGTVVIDSWTPQEQESLGQIMDGGFVRVPDLKINEETTIYFKLDVSNANPSKPAIGFVAQRDAYDSRYDEPTRIVNKKIFISRSSYDSATRELITAIPEGTLHLKLNKIAIDRKGATKAAQELKKCLKQHGGGIKAMSKWLHKVSRGFWQNSKDKERWCKEQGNDVLRKLLKQLLDGKDIDICHLKAILDQCCEHPNGDCECCPCSDGDGRPGGWDDGTGVDGWCRVKPVFWLPLDFEYRVVPNPAYIGQFGPLAFEDPWWKVVLIILAIILAIASVIYDYVYASEDNQYIIGQVVRNGDAPTNLVDAAVSNLNGSRGVDLGQLDAQGNDINNGSPITTLDSIIQLDRTAAGSYFGTLDPVLGNVVWKSGATSATTRGFISTLGTSVSIPYDEHDTLSGTVTYTNEVVISELAAVPQTLSDPGDSGSLWVDLATARPVALNYGSPTDSSDNRAFANPIRSVIDVLNLRF</sequence>
<dbReference type="RefSeq" id="WP_027227908.1">
    <property type="nucleotide sequence ID" value="NZ_CP017601.1"/>
</dbReference>
<accession>A0A2S6F7Y6</accession>
<dbReference type="Proteomes" id="UP000239239">
    <property type="component" value="Unassembled WGS sequence"/>
</dbReference>
<organism evidence="1 2">
    <name type="scientific">Legionella pneumophila</name>
    <dbReference type="NCBI Taxonomy" id="446"/>
    <lineage>
        <taxon>Bacteria</taxon>
        <taxon>Pseudomonadati</taxon>
        <taxon>Pseudomonadota</taxon>
        <taxon>Gammaproteobacteria</taxon>
        <taxon>Legionellales</taxon>
        <taxon>Legionellaceae</taxon>
        <taxon>Legionella</taxon>
    </lineage>
</organism>
<reference evidence="1 2" key="1">
    <citation type="submission" date="2018-02" db="EMBL/GenBank/DDBJ databases">
        <title>Draft genome sequences of four Legionella pneumophila clinical strains isolated in Ontario.</title>
        <authorList>
            <person name="Fortuna A."/>
            <person name="Ramnarine R."/>
            <person name="Li A."/>
            <person name="Frantz C."/>
            <person name="Mallo G."/>
        </authorList>
    </citation>
    <scope>NUCLEOTIDE SEQUENCE [LARGE SCALE GENOMIC DNA]</scope>
    <source>
        <strain evidence="1 2">LG61</strain>
    </source>
</reference>
<gene>
    <name evidence="1" type="ORF">C3928_01965</name>
</gene>
<dbReference type="OrthoDB" id="104542at2"/>
<dbReference type="EMBL" id="PQWY01000002">
    <property type="protein sequence ID" value="PPK33522.1"/>
    <property type="molecule type" value="Genomic_DNA"/>
</dbReference>
<name>A0A2S6F7Y6_LEGPN</name>
<comment type="caution">
    <text evidence="1">The sequence shown here is derived from an EMBL/GenBank/DDBJ whole genome shotgun (WGS) entry which is preliminary data.</text>
</comment>
<evidence type="ECO:0000313" key="2">
    <source>
        <dbReference type="Proteomes" id="UP000239239"/>
    </source>
</evidence>
<protein>
    <submittedName>
        <fullName evidence="1">Uncharacterized protein</fullName>
    </submittedName>
</protein>
<dbReference type="AlphaFoldDB" id="A0A2S6F7Y6"/>